<evidence type="ECO:0000256" key="1">
    <source>
        <dbReference type="ARBA" id="ARBA00022741"/>
    </source>
</evidence>
<gene>
    <name evidence="5" type="ORF">GBAR_LOCUS27609</name>
</gene>
<feature type="compositionally biased region" description="Basic residues" evidence="3">
    <location>
        <begin position="531"/>
        <end position="543"/>
    </location>
</feature>
<feature type="compositionally biased region" description="Basic and acidic residues" evidence="3">
    <location>
        <begin position="431"/>
        <end position="448"/>
    </location>
</feature>
<evidence type="ECO:0000256" key="2">
    <source>
        <dbReference type="ARBA" id="ARBA00022840"/>
    </source>
</evidence>
<comment type="caution">
    <text evidence="5">The sequence shown here is derived from an EMBL/GenBank/DDBJ whole genome shotgun (WGS) entry which is preliminary data.</text>
</comment>
<keyword evidence="2" id="KW-0067">ATP-binding</keyword>
<feature type="compositionally biased region" description="Basic and acidic residues" evidence="3">
    <location>
        <begin position="379"/>
        <end position="388"/>
    </location>
</feature>
<keyword evidence="6" id="KW-1185">Reference proteome</keyword>
<feature type="compositionally biased region" description="Basic residues" evidence="3">
    <location>
        <begin position="493"/>
        <end position="503"/>
    </location>
</feature>
<dbReference type="PROSITE" id="PS50837">
    <property type="entry name" value="NACHT"/>
    <property type="match status" value="1"/>
</dbReference>
<organism evidence="5 6">
    <name type="scientific">Geodia barretti</name>
    <name type="common">Barrett's horny sponge</name>
    <dbReference type="NCBI Taxonomy" id="519541"/>
    <lineage>
        <taxon>Eukaryota</taxon>
        <taxon>Metazoa</taxon>
        <taxon>Porifera</taxon>
        <taxon>Demospongiae</taxon>
        <taxon>Heteroscleromorpha</taxon>
        <taxon>Tetractinellida</taxon>
        <taxon>Astrophorina</taxon>
        <taxon>Geodiidae</taxon>
        <taxon>Geodia</taxon>
    </lineage>
</organism>
<feature type="compositionally biased region" description="Basic and acidic residues" evidence="3">
    <location>
        <begin position="30"/>
        <end position="62"/>
    </location>
</feature>
<dbReference type="InterPro" id="IPR032675">
    <property type="entry name" value="LRR_dom_sf"/>
</dbReference>
<feature type="compositionally biased region" description="Basic and acidic residues" evidence="3">
    <location>
        <begin position="223"/>
        <end position="236"/>
    </location>
</feature>
<feature type="compositionally biased region" description="Polar residues" evidence="3">
    <location>
        <begin position="319"/>
        <end position="328"/>
    </location>
</feature>
<feature type="compositionally biased region" description="Acidic residues" evidence="3">
    <location>
        <begin position="393"/>
        <end position="402"/>
    </location>
</feature>
<accession>A0AA35X9B2</accession>
<dbReference type="Pfam" id="PF05729">
    <property type="entry name" value="NACHT"/>
    <property type="match status" value="1"/>
</dbReference>
<feature type="compositionally biased region" description="Basic and acidic residues" evidence="3">
    <location>
        <begin position="411"/>
        <end position="421"/>
    </location>
</feature>
<keyword evidence="1" id="KW-0547">Nucleotide-binding</keyword>
<feature type="compositionally biased region" description="Polar residues" evidence="3">
    <location>
        <begin position="513"/>
        <end position="528"/>
    </location>
</feature>
<sequence>MEPFKHKHPEVYEREGKRESKAKRKRKDKGKSLRDEFSEMPSDKHEYQSSDEITIKKDETPKKHILPKLKPGNESSSVQKEMVSSPFHSDTRRKESQYGKRKFKGKKGKMLKSEKELRETQYSAARKAAAAASGEQEQYSPDREVSGKPTHIPKRKGEVESESKDESSPTSSSEEETSEVASATANVKKTVAHTGQMIQTADDEREIENKKRKSSKKQSLLQEEQHFADKEGKRVTPEITTPSIPPSKDKYLAKGKEKENIAVKKREKEVGKAAASGERDQHSPGREVSGKPTQRKKDVESESDSESSTSSASEDEASKVTSHASATENVKKSKLKSQARETEKHAEKKREKAELAGKKAAAVEDSAQEDSEDEESDRSEDKEDRDAEQVYSNEEEDTEPDYESFAATSEDEVRRKNEKSLKRITIAVIKGRQEGTARETGKGKEKGVRVTTNAPVGSLGENESPGYRKDQENKSLKRELSDPGKDQEEREIKSKKRSRRRHRENSMSPMARGSSSPSTSQEEQNQPRTKGLGKQKRQKKKEHQSRSSEIDDSSPESDRVKNLPEDGKKKLAGIFTRFFGELCCAIVNPVVIAAELQKKCLISKATMIEMFKSPESQQDKTIGLVSQLEKKIDSDPDCLFVFIEVLLQNQALQSTGNEMLRETGKVCPDRVAVKFPSQLPTTDAMGSSMGRMAEELSIEKSSARKDGGRSSQQPSMFLGLTPVLAEYKEYLQSIYNARVLAAADKYLPTLDAPYINLAMIRRGQPYYHERRDEFTRRTLHGGVDQILESKIPINIEDLLTPKDSGRPVRFILVEGPPGIGKSTFAWEACRRWDEIESLRQYHTVVLLKLREKWVLSATQPSDLLRFPPKPELSTNIAEALNKSHGRNMLLVLDGFDEVSHSFHENSVIKSILCKQLWPECTIILTTRPSAKHTLKSICQPRVDKHVEIIGFTEEERVRYITEVFFKEPELQVNFLKYMFHVPHIKSMMYIPLNCAIIAQVYYESQSSRHVGIPRTRTQLYKALTHSLLVRHMEMKEQNYDYSSMFPEGLNEEDKKDFKTLAKFAFYSYHGLKEDIHQILGRSSKKLSKSELWKVTFFKEDIPEGLIHFGFMNESTEMYAGKGVEETFSFLHLSLQEYLAAWHLAKSYSIEFQVAYHRLACVPQCGRPSATDVYKGDNREEKALISSLEPLGKSLVEPAIFLAGITGMRCQSGDDRNHWEMYLSLDIASIESARMVLLRSLYEAQNQTMRPRIYNCNIVSSFPTPYDCYALSYCVSHLDQFNLTVFIEDGDDVSLLETFVKGLEDHRKSTTPKIKFLHLNCGYVANAFNRCIYWLNKVDIDTFCLESTVLKYAIDNNLLQSLVKFESLEIDNSDLRSWEWLPSLKSLTELKALSITNIASEEYMSPPPTEDLCWLLEHRLTEMKLDLQTSTDTLVDSVLKSALKSKQITKLELPSISRKAMASVHSIILHCPSLTTLRLEDTRLGYDGILYICSALRFNTTLRHLVILEDVQRPIPYRLGRGHTMSMKRVPLPGKATCTDFLLELNNILKDNTTLEEIKIQSGLFLPLSAA</sequence>
<dbReference type="PANTHER" id="PTHR46844:SF1">
    <property type="entry name" value="SLR5058 PROTEIN"/>
    <property type="match status" value="1"/>
</dbReference>
<feature type="domain" description="NACHT" evidence="4">
    <location>
        <begin position="809"/>
        <end position="930"/>
    </location>
</feature>
<evidence type="ECO:0000256" key="3">
    <source>
        <dbReference type="SAM" id="MobiDB-lite"/>
    </source>
</evidence>
<dbReference type="Gene3D" id="3.80.10.10">
    <property type="entry name" value="Ribonuclease Inhibitor"/>
    <property type="match status" value="1"/>
</dbReference>
<name>A0AA35X9B2_GEOBA</name>
<dbReference type="PANTHER" id="PTHR46844">
    <property type="entry name" value="SLR5058 PROTEIN"/>
    <property type="match status" value="1"/>
</dbReference>
<dbReference type="SUPFAM" id="SSF52540">
    <property type="entry name" value="P-loop containing nucleoside triphosphate hydrolases"/>
    <property type="match status" value="1"/>
</dbReference>
<feature type="compositionally biased region" description="Basic residues" evidence="3">
    <location>
        <begin position="20"/>
        <end position="29"/>
    </location>
</feature>
<reference evidence="5" key="1">
    <citation type="submission" date="2023-03" db="EMBL/GenBank/DDBJ databases">
        <authorList>
            <person name="Steffen K."/>
            <person name="Cardenas P."/>
        </authorList>
    </citation>
    <scope>NUCLEOTIDE SEQUENCE</scope>
</reference>
<evidence type="ECO:0000313" key="6">
    <source>
        <dbReference type="Proteomes" id="UP001174909"/>
    </source>
</evidence>
<feature type="compositionally biased region" description="Basic and acidic residues" evidence="3">
    <location>
        <begin position="247"/>
        <end position="300"/>
    </location>
</feature>
<evidence type="ECO:0000313" key="5">
    <source>
        <dbReference type="EMBL" id="CAI8050243.1"/>
    </source>
</evidence>
<feature type="region of interest" description="Disordered" evidence="3">
    <location>
        <begin position="684"/>
        <end position="713"/>
    </location>
</feature>
<feature type="compositionally biased region" description="Basic and acidic residues" evidence="3">
    <location>
        <begin position="155"/>
        <end position="167"/>
    </location>
</feature>
<protein>
    <submittedName>
        <fullName evidence="5">Protein NLRC5</fullName>
    </submittedName>
</protein>
<feature type="region of interest" description="Disordered" evidence="3">
    <location>
        <begin position="1"/>
        <end position="564"/>
    </location>
</feature>
<feature type="compositionally biased region" description="Basic and acidic residues" evidence="3">
    <location>
        <begin position="466"/>
        <end position="492"/>
    </location>
</feature>
<feature type="compositionally biased region" description="Basic and acidic residues" evidence="3">
    <location>
        <begin position="89"/>
        <end position="98"/>
    </location>
</feature>
<dbReference type="InterPro" id="IPR027417">
    <property type="entry name" value="P-loop_NTPase"/>
</dbReference>
<feature type="compositionally biased region" description="Acidic residues" evidence="3">
    <location>
        <begin position="366"/>
        <end position="378"/>
    </location>
</feature>
<dbReference type="GO" id="GO:0005524">
    <property type="term" value="F:ATP binding"/>
    <property type="evidence" value="ECO:0007669"/>
    <property type="project" value="UniProtKB-KW"/>
</dbReference>
<feature type="compositionally biased region" description="Basic residues" evidence="3">
    <location>
        <begin position="99"/>
        <end position="110"/>
    </location>
</feature>
<dbReference type="EMBL" id="CASHTH010003844">
    <property type="protein sequence ID" value="CAI8050243.1"/>
    <property type="molecule type" value="Genomic_DNA"/>
</dbReference>
<proteinExistence type="predicted"/>
<dbReference type="SUPFAM" id="SSF52047">
    <property type="entry name" value="RNI-like"/>
    <property type="match status" value="1"/>
</dbReference>
<feature type="compositionally biased region" description="Basic and acidic residues" evidence="3">
    <location>
        <begin position="338"/>
        <end position="357"/>
    </location>
</feature>
<dbReference type="Gene3D" id="3.40.50.300">
    <property type="entry name" value="P-loop containing nucleotide triphosphate hydrolases"/>
    <property type="match status" value="1"/>
</dbReference>
<feature type="compositionally biased region" description="Basic and acidic residues" evidence="3">
    <location>
        <begin position="692"/>
        <end position="708"/>
    </location>
</feature>
<feature type="compositionally biased region" description="Basic and acidic residues" evidence="3">
    <location>
        <begin position="9"/>
        <end position="19"/>
    </location>
</feature>
<dbReference type="InterPro" id="IPR007111">
    <property type="entry name" value="NACHT_NTPase"/>
</dbReference>
<evidence type="ECO:0000259" key="4">
    <source>
        <dbReference type="PROSITE" id="PS50837"/>
    </source>
</evidence>
<dbReference type="Proteomes" id="UP001174909">
    <property type="component" value="Unassembled WGS sequence"/>
</dbReference>